<dbReference type="GO" id="GO:0016020">
    <property type="term" value="C:membrane"/>
    <property type="evidence" value="ECO:0007669"/>
    <property type="project" value="UniProtKB-SubCell"/>
</dbReference>
<feature type="transmembrane region" description="Helical" evidence="7">
    <location>
        <begin position="258"/>
        <end position="276"/>
    </location>
</feature>
<dbReference type="InterPro" id="IPR001594">
    <property type="entry name" value="Palmitoyltrfase_DHHC"/>
</dbReference>
<keyword evidence="6 7" id="KW-0012">Acyltransferase</keyword>
<dbReference type="EC" id="2.3.1.225" evidence="7"/>
<dbReference type="PANTHER" id="PTHR12246">
    <property type="entry name" value="PALMITOYLTRANSFERASE ZDHHC16"/>
    <property type="match status" value="1"/>
</dbReference>
<dbReference type="EnsemblMetazoa" id="G2971.5">
    <property type="protein sequence ID" value="G2971.5:cds"/>
    <property type="gene ID" value="G2971"/>
</dbReference>
<feature type="domain" description="Palmitoyltransferase DHHC" evidence="8">
    <location>
        <begin position="126"/>
        <end position="245"/>
    </location>
</feature>
<evidence type="ECO:0000256" key="5">
    <source>
        <dbReference type="ARBA" id="ARBA00023136"/>
    </source>
</evidence>
<comment type="similarity">
    <text evidence="7">Belongs to the DHHC palmitoyltransferase family.</text>
</comment>
<comment type="domain">
    <text evidence="7">The DHHC domain is required for palmitoyltransferase activity.</text>
</comment>
<reference evidence="9" key="1">
    <citation type="submission" date="2022-08" db="UniProtKB">
        <authorList>
            <consortium name="EnsemblMetazoa"/>
        </authorList>
    </citation>
    <scope>IDENTIFICATION</scope>
    <source>
        <strain evidence="9">05x7-T-G4-1.051#20</strain>
    </source>
</reference>
<comment type="subcellular location">
    <subcellularLocation>
        <location evidence="1">Membrane</location>
        <topology evidence="1">Multi-pass membrane protein</topology>
    </subcellularLocation>
</comment>
<evidence type="ECO:0000256" key="3">
    <source>
        <dbReference type="ARBA" id="ARBA00022692"/>
    </source>
</evidence>
<evidence type="ECO:0000256" key="4">
    <source>
        <dbReference type="ARBA" id="ARBA00022989"/>
    </source>
</evidence>
<accession>A0A8W8LTY4</accession>
<dbReference type="InterPro" id="IPR039859">
    <property type="entry name" value="PFA4/ZDH16/20/ERF2-like"/>
</dbReference>
<dbReference type="Proteomes" id="UP000005408">
    <property type="component" value="Unassembled WGS sequence"/>
</dbReference>
<dbReference type="Pfam" id="PF01529">
    <property type="entry name" value="DHHC"/>
    <property type="match status" value="1"/>
</dbReference>
<feature type="transmembrane region" description="Helical" evidence="7">
    <location>
        <begin position="52"/>
        <end position="75"/>
    </location>
</feature>
<feature type="transmembrane region" description="Helical" evidence="7">
    <location>
        <begin position="87"/>
        <end position="106"/>
    </location>
</feature>
<organism evidence="9 10">
    <name type="scientific">Magallana gigas</name>
    <name type="common">Pacific oyster</name>
    <name type="synonym">Crassostrea gigas</name>
    <dbReference type="NCBI Taxonomy" id="29159"/>
    <lineage>
        <taxon>Eukaryota</taxon>
        <taxon>Metazoa</taxon>
        <taxon>Spiralia</taxon>
        <taxon>Lophotrochozoa</taxon>
        <taxon>Mollusca</taxon>
        <taxon>Bivalvia</taxon>
        <taxon>Autobranchia</taxon>
        <taxon>Pteriomorphia</taxon>
        <taxon>Ostreida</taxon>
        <taxon>Ostreoidea</taxon>
        <taxon>Ostreidae</taxon>
        <taxon>Magallana</taxon>
    </lineage>
</organism>
<keyword evidence="4 7" id="KW-1133">Transmembrane helix</keyword>
<evidence type="ECO:0000256" key="6">
    <source>
        <dbReference type="ARBA" id="ARBA00023315"/>
    </source>
</evidence>
<evidence type="ECO:0000259" key="8">
    <source>
        <dbReference type="Pfam" id="PF01529"/>
    </source>
</evidence>
<dbReference type="AlphaFoldDB" id="A0A8W8LTY4"/>
<evidence type="ECO:0000313" key="10">
    <source>
        <dbReference type="Proteomes" id="UP000005408"/>
    </source>
</evidence>
<keyword evidence="2 7" id="KW-0808">Transferase</keyword>
<keyword evidence="3 7" id="KW-0812">Transmembrane</keyword>
<dbReference type="GO" id="GO:0019706">
    <property type="term" value="F:protein-cysteine S-palmitoyltransferase activity"/>
    <property type="evidence" value="ECO:0007669"/>
    <property type="project" value="UniProtKB-EC"/>
</dbReference>
<evidence type="ECO:0000256" key="2">
    <source>
        <dbReference type="ARBA" id="ARBA00022679"/>
    </source>
</evidence>
<protein>
    <recommendedName>
        <fullName evidence="7">Palmitoyltransferase</fullName>
        <ecNumber evidence="7">2.3.1.225</ecNumber>
    </recommendedName>
</protein>
<sequence>MYEKEEVPSLSTFVSGLGLDKAAPSSEYSSNIIVKSLPILGRLHFVKDRNGILSLTFTFLYWVYGTWCGLVVVLLPHMRDKQASEPFVALYVLCSVMCICALFRAATLNPGRVPLISEKDNIDTSDWEMCDKCQRKRPKRAHHCRRCQQCVLRMDHHCPWINNCVGEENHYAFMQLLFWAFCLSWMAFWSLMLHYWYYPACITCDKELFIFEHEKWLNYLLLASAIVMLAFMGFNLIGQNMNLIMSVFYIKHSIWFKYLLVLMSLAMGLFMGAGLVDQHQNLNWESFEFKHEAWFTYILTALAIFMGIMMGGQLIGQHFSLLLDRTTLENMKDPHPDISTIRIRSEWSAYREMCGSGSMLFWLFPCRSRKVLRPSYFYSNPV</sequence>
<evidence type="ECO:0000313" key="9">
    <source>
        <dbReference type="EnsemblMetazoa" id="G2971.5:cds"/>
    </source>
</evidence>
<keyword evidence="5 7" id="KW-0472">Membrane</keyword>
<keyword evidence="10" id="KW-1185">Reference proteome</keyword>
<proteinExistence type="inferred from homology"/>
<evidence type="ECO:0000256" key="1">
    <source>
        <dbReference type="ARBA" id="ARBA00004141"/>
    </source>
</evidence>
<dbReference type="PROSITE" id="PS50216">
    <property type="entry name" value="DHHC"/>
    <property type="match status" value="1"/>
</dbReference>
<feature type="transmembrane region" description="Helical" evidence="7">
    <location>
        <begin position="296"/>
        <end position="315"/>
    </location>
</feature>
<evidence type="ECO:0000256" key="7">
    <source>
        <dbReference type="RuleBase" id="RU079119"/>
    </source>
</evidence>
<feature type="transmembrane region" description="Helical" evidence="7">
    <location>
        <begin position="176"/>
        <end position="196"/>
    </location>
</feature>
<comment type="catalytic activity">
    <reaction evidence="7">
        <text>L-cysteinyl-[protein] + hexadecanoyl-CoA = S-hexadecanoyl-L-cysteinyl-[protein] + CoA</text>
        <dbReference type="Rhea" id="RHEA:36683"/>
        <dbReference type="Rhea" id="RHEA-COMP:10131"/>
        <dbReference type="Rhea" id="RHEA-COMP:11032"/>
        <dbReference type="ChEBI" id="CHEBI:29950"/>
        <dbReference type="ChEBI" id="CHEBI:57287"/>
        <dbReference type="ChEBI" id="CHEBI:57379"/>
        <dbReference type="ChEBI" id="CHEBI:74151"/>
        <dbReference type="EC" id="2.3.1.225"/>
    </reaction>
</comment>
<feature type="transmembrane region" description="Helical" evidence="7">
    <location>
        <begin position="216"/>
        <end position="237"/>
    </location>
</feature>
<name>A0A8W8LTY4_MAGGI</name>